<evidence type="ECO:0000256" key="1">
    <source>
        <dbReference type="SAM" id="SignalP"/>
    </source>
</evidence>
<protein>
    <recommendedName>
        <fullName evidence="4">DUF3558 domain-containing protein</fullName>
    </recommendedName>
</protein>
<comment type="caution">
    <text evidence="2">The sequence shown here is derived from an EMBL/GenBank/DDBJ whole genome shotgun (WGS) entry which is preliminary data.</text>
</comment>
<reference evidence="2" key="1">
    <citation type="submission" date="2022-03" db="EMBL/GenBank/DDBJ databases">
        <authorList>
            <person name="Leyn A S."/>
        </authorList>
    </citation>
    <scope>NUCLEOTIDE SEQUENCE</scope>
    <source>
        <strain evidence="2">Streptomyces globisporus 4-3</strain>
    </source>
</reference>
<dbReference type="EMBL" id="CAKXYP010000006">
    <property type="protein sequence ID" value="CAH9415521.1"/>
    <property type="molecule type" value="Genomic_DNA"/>
</dbReference>
<gene>
    <name evidence="2" type="ORF">SGL43_02539</name>
</gene>
<dbReference type="Proteomes" id="UP001154015">
    <property type="component" value="Unassembled WGS sequence"/>
</dbReference>
<feature type="signal peptide" evidence="1">
    <location>
        <begin position="1"/>
        <end position="22"/>
    </location>
</feature>
<sequence>MMKRSFPASVMTGFILCALALAGCSGKSEADKKAHSPTSLQLCGQFLGAENVRRVVDAVDGGDANATARQSPGRLAAVLTREAEKWSVGDLLYRPYSACRLDIPAESDGAYVIEAQAKWSALTVDSMREPKYAKSWRQVNDQVFVEQEPGQPIVTLLVACGIPGAASEQEAELPLQMTIMDPGLGVEQRQSLLSTFARTLVDELACTGDPVVPAQLLR</sequence>
<feature type="chain" id="PRO_5046648936" description="DUF3558 domain-containing protein" evidence="1">
    <location>
        <begin position="23"/>
        <end position="218"/>
    </location>
</feature>
<evidence type="ECO:0000313" key="3">
    <source>
        <dbReference type="Proteomes" id="UP001154015"/>
    </source>
</evidence>
<evidence type="ECO:0000313" key="2">
    <source>
        <dbReference type="EMBL" id="CAH9415521.1"/>
    </source>
</evidence>
<evidence type="ECO:0008006" key="4">
    <source>
        <dbReference type="Google" id="ProtNLM"/>
    </source>
</evidence>
<dbReference type="PROSITE" id="PS51257">
    <property type="entry name" value="PROKAR_LIPOPROTEIN"/>
    <property type="match status" value="1"/>
</dbReference>
<keyword evidence="3" id="KW-1185">Reference proteome</keyword>
<organism evidence="2 3">
    <name type="scientific">Streptomyces globisporus</name>
    <dbReference type="NCBI Taxonomy" id="1908"/>
    <lineage>
        <taxon>Bacteria</taxon>
        <taxon>Bacillati</taxon>
        <taxon>Actinomycetota</taxon>
        <taxon>Actinomycetes</taxon>
        <taxon>Kitasatosporales</taxon>
        <taxon>Streptomycetaceae</taxon>
        <taxon>Streptomyces</taxon>
    </lineage>
</organism>
<keyword evidence="1" id="KW-0732">Signal</keyword>
<proteinExistence type="predicted"/>
<accession>A0ABN8V293</accession>
<name>A0ABN8V293_STRGL</name>